<reference evidence="3 4" key="1">
    <citation type="journal article" date="2020" name="ISME J.">
        <title>Uncovering the hidden diversity of litter-decomposition mechanisms in mushroom-forming fungi.</title>
        <authorList>
            <person name="Floudas D."/>
            <person name="Bentzer J."/>
            <person name="Ahren D."/>
            <person name="Johansson T."/>
            <person name="Persson P."/>
            <person name="Tunlid A."/>
        </authorList>
    </citation>
    <scope>NUCLEOTIDE SEQUENCE [LARGE SCALE GENOMIC DNA]</scope>
    <source>
        <strain evidence="3 4">CBS 291.85</strain>
    </source>
</reference>
<keyword evidence="4" id="KW-1185">Reference proteome</keyword>
<protein>
    <submittedName>
        <fullName evidence="3">Uncharacterized protein</fullName>
    </submittedName>
</protein>
<feature type="compositionally biased region" description="Polar residues" evidence="1">
    <location>
        <begin position="302"/>
        <end position="312"/>
    </location>
</feature>
<dbReference type="Proteomes" id="UP000559256">
    <property type="component" value="Unassembled WGS sequence"/>
</dbReference>
<proteinExistence type="predicted"/>
<comment type="caution">
    <text evidence="3">The sequence shown here is derived from an EMBL/GenBank/DDBJ whole genome shotgun (WGS) entry which is preliminary data.</text>
</comment>
<evidence type="ECO:0000256" key="1">
    <source>
        <dbReference type="SAM" id="MobiDB-lite"/>
    </source>
</evidence>
<keyword evidence="2" id="KW-0812">Transmembrane</keyword>
<feature type="transmembrane region" description="Helical" evidence="2">
    <location>
        <begin position="218"/>
        <end position="237"/>
    </location>
</feature>
<dbReference type="EMBL" id="JAACJM010000194">
    <property type="protein sequence ID" value="KAF5338580.1"/>
    <property type="molecule type" value="Genomic_DNA"/>
</dbReference>
<feature type="transmembrane region" description="Helical" evidence="2">
    <location>
        <begin position="257"/>
        <end position="277"/>
    </location>
</feature>
<feature type="transmembrane region" description="Helical" evidence="2">
    <location>
        <begin position="176"/>
        <end position="197"/>
    </location>
</feature>
<gene>
    <name evidence="3" type="ORF">D9758_016973</name>
</gene>
<feature type="compositionally biased region" description="Polar residues" evidence="1">
    <location>
        <begin position="323"/>
        <end position="332"/>
    </location>
</feature>
<feature type="transmembrane region" description="Helical" evidence="2">
    <location>
        <begin position="60"/>
        <end position="82"/>
    </location>
</feature>
<dbReference type="AlphaFoldDB" id="A0A8H5CB65"/>
<keyword evidence="2" id="KW-1133">Transmembrane helix</keyword>
<name>A0A8H5CB65_9AGAR</name>
<evidence type="ECO:0000313" key="3">
    <source>
        <dbReference type="EMBL" id="KAF5338580.1"/>
    </source>
</evidence>
<sequence>MQFQASNSSLLIDSDMAILQGWFTEIAVEASLFGIEILLTASTILLLYQQGLRKSPMRSFLVAACAIMCFNSAITVVSNRVFHIVQIQSLANPAYDPTEAMIRAQVLVVVVSRISYFLGDLIVVWRTWILFKGEILPQRILLFCIVQALGCSIFDAFVAIRAFLIEDDSYSPTQEIFPASLIFTTLVATLLIGYKTWQYRQSIKVHLGNLNRKSQVEQILVLLIESGILYCIPWILTLPTGFVSEKYTNSVGEFMDVITPHIEVIYPTTIILLSHLYRTQEDSLLSTISLSAPLEFAAPAPSSQSISLTPVNGTLDGDKESQEVSGGNSAMV</sequence>
<feature type="transmembrane region" description="Helical" evidence="2">
    <location>
        <begin position="140"/>
        <end position="164"/>
    </location>
</feature>
<accession>A0A8H5CB65</accession>
<evidence type="ECO:0000256" key="2">
    <source>
        <dbReference type="SAM" id="Phobius"/>
    </source>
</evidence>
<feature type="transmembrane region" description="Helical" evidence="2">
    <location>
        <begin position="102"/>
        <end position="128"/>
    </location>
</feature>
<feature type="transmembrane region" description="Helical" evidence="2">
    <location>
        <begin position="26"/>
        <end position="48"/>
    </location>
</feature>
<organism evidence="3 4">
    <name type="scientific">Tetrapyrgos nigripes</name>
    <dbReference type="NCBI Taxonomy" id="182062"/>
    <lineage>
        <taxon>Eukaryota</taxon>
        <taxon>Fungi</taxon>
        <taxon>Dikarya</taxon>
        <taxon>Basidiomycota</taxon>
        <taxon>Agaricomycotina</taxon>
        <taxon>Agaricomycetes</taxon>
        <taxon>Agaricomycetidae</taxon>
        <taxon>Agaricales</taxon>
        <taxon>Marasmiineae</taxon>
        <taxon>Marasmiaceae</taxon>
        <taxon>Tetrapyrgos</taxon>
    </lineage>
</organism>
<keyword evidence="2" id="KW-0472">Membrane</keyword>
<feature type="region of interest" description="Disordered" evidence="1">
    <location>
        <begin position="302"/>
        <end position="332"/>
    </location>
</feature>
<dbReference type="OrthoDB" id="3174319at2759"/>
<evidence type="ECO:0000313" key="4">
    <source>
        <dbReference type="Proteomes" id="UP000559256"/>
    </source>
</evidence>